<feature type="domain" description="Threonine/Serine exporter ThrE" evidence="9">
    <location>
        <begin position="299"/>
        <end position="438"/>
    </location>
</feature>
<evidence type="ECO:0000259" key="9">
    <source>
        <dbReference type="Pfam" id="PF12821"/>
    </source>
</evidence>
<dbReference type="eggNOG" id="COG3610">
    <property type="taxonomic scope" value="Bacteria"/>
</dbReference>
<keyword evidence="2" id="KW-1003">Cell membrane</keyword>
<comment type="caution">
    <text evidence="10">The sequence shown here is derived from an EMBL/GenBank/DDBJ whole genome shotgun (WGS) entry which is preliminary data.</text>
</comment>
<evidence type="ECO:0008006" key="12">
    <source>
        <dbReference type="Google" id="ProtNLM"/>
    </source>
</evidence>
<proteinExistence type="inferred from homology"/>
<feature type="transmembrane region" description="Helical" evidence="7">
    <location>
        <begin position="320"/>
        <end position="338"/>
    </location>
</feature>
<dbReference type="RefSeq" id="WP_018966498.1">
    <property type="nucleotide sequence ID" value="NZ_KB899210.1"/>
</dbReference>
<dbReference type="PATRIC" id="fig|1122985.7.peg.152"/>
<evidence type="ECO:0000256" key="1">
    <source>
        <dbReference type="ARBA" id="ARBA00004651"/>
    </source>
</evidence>
<evidence type="ECO:0000313" key="11">
    <source>
        <dbReference type="Proteomes" id="UP000027442"/>
    </source>
</evidence>
<comment type="subcellular location">
    <subcellularLocation>
        <location evidence="1">Cell membrane</location>
        <topology evidence="1">Multi-pass membrane protein</topology>
    </subcellularLocation>
</comment>
<dbReference type="HOGENOM" id="CLU_027127_1_0_10"/>
<feature type="transmembrane region" description="Helical" evidence="7">
    <location>
        <begin position="350"/>
        <end position="368"/>
    </location>
</feature>
<dbReference type="GO" id="GO:0015744">
    <property type="term" value="P:succinate transport"/>
    <property type="evidence" value="ECO:0007669"/>
    <property type="project" value="TreeGrafter"/>
</dbReference>
<dbReference type="eggNOG" id="COG2966">
    <property type="taxonomic scope" value="Bacteria"/>
</dbReference>
<feature type="transmembrane region" description="Helical" evidence="7">
    <location>
        <begin position="380"/>
        <end position="402"/>
    </location>
</feature>
<evidence type="ECO:0000256" key="2">
    <source>
        <dbReference type="ARBA" id="ARBA00022475"/>
    </source>
</evidence>
<evidence type="ECO:0000256" key="5">
    <source>
        <dbReference type="ARBA" id="ARBA00023136"/>
    </source>
</evidence>
<dbReference type="Proteomes" id="UP000027442">
    <property type="component" value="Unassembled WGS sequence"/>
</dbReference>
<evidence type="ECO:0000259" key="8">
    <source>
        <dbReference type="Pfam" id="PF06738"/>
    </source>
</evidence>
<feature type="transmembrane region" description="Helical" evidence="7">
    <location>
        <begin position="179"/>
        <end position="202"/>
    </location>
</feature>
<keyword evidence="3 7" id="KW-0812">Transmembrane</keyword>
<dbReference type="InterPro" id="IPR024528">
    <property type="entry name" value="ThrE_2"/>
</dbReference>
<name>A0A069QV97_HOYLO</name>
<dbReference type="Pfam" id="PF12821">
    <property type="entry name" value="ThrE_2"/>
    <property type="match status" value="1"/>
</dbReference>
<evidence type="ECO:0000256" key="4">
    <source>
        <dbReference type="ARBA" id="ARBA00022989"/>
    </source>
</evidence>
<feature type="domain" description="Threonine/serine exporter-like N-terminal" evidence="8">
    <location>
        <begin position="20"/>
        <end position="277"/>
    </location>
</feature>
<evidence type="ECO:0000256" key="3">
    <source>
        <dbReference type="ARBA" id="ARBA00022692"/>
    </source>
</evidence>
<dbReference type="PANTHER" id="PTHR34390:SF2">
    <property type="entry name" value="SUCCINATE TRANSPORTER SUBUNIT YJJP-RELATED"/>
    <property type="match status" value="1"/>
</dbReference>
<feature type="transmembrane region" description="Helical" evidence="7">
    <location>
        <begin position="222"/>
        <end position="242"/>
    </location>
</feature>
<keyword evidence="5 7" id="KW-0472">Membrane</keyword>
<dbReference type="GO" id="GO:0005886">
    <property type="term" value="C:plasma membrane"/>
    <property type="evidence" value="ECO:0007669"/>
    <property type="project" value="UniProtKB-SubCell"/>
</dbReference>
<gene>
    <name evidence="10" type="ORF">HMPREF1991_00143</name>
</gene>
<comment type="similarity">
    <text evidence="6">Belongs to the ThrE exporter (TC 2.A.79) family.</text>
</comment>
<evidence type="ECO:0000313" key="10">
    <source>
        <dbReference type="EMBL" id="KDR53776.1"/>
    </source>
</evidence>
<reference evidence="10 11" key="1">
    <citation type="submission" date="2013-08" db="EMBL/GenBank/DDBJ databases">
        <authorList>
            <person name="Weinstock G."/>
            <person name="Sodergren E."/>
            <person name="Wylie T."/>
            <person name="Fulton L."/>
            <person name="Fulton R."/>
            <person name="Fronick C."/>
            <person name="O'Laughlin M."/>
            <person name="Godfrey J."/>
            <person name="Miner T."/>
            <person name="Herter B."/>
            <person name="Appelbaum E."/>
            <person name="Cordes M."/>
            <person name="Lek S."/>
            <person name="Wollam A."/>
            <person name="Pepin K.H."/>
            <person name="Palsikar V.B."/>
            <person name="Mitreva M."/>
            <person name="Wilson R.K."/>
        </authorList>
    </citation>
    <scope>NUCLEOTIDE SEQUENCE [LARGE SCALE GENOMIC DNA]</scope>
    <source>
        <strain evidence="10 11">ATCC 15930</strain>
    </source>
</reference>
<dbReference type="PANTHER" id="PTHR34390">
    <property type="entry name" value="UPF0442 PROTEIN YJJB-RELATED"/>
    <property type="match status" value="1"/>
</dbReference>
<dbReference type="InterPro" id="IPR010619">
    <property type="entry name" value="ThrE-like_N"/>
</dbReference>
<keyword evidence="4 7" id="KW-1133">Transmembrane helix</keyword>
<dbReference type="EMBL" id="JNGW01000012">
    <property type="protein sequence ID" value="KDR53776.1"/>
    <property type="molecule type" value="Genomic_DNA"/>
</dbReference>
<evidence type="ECO:0000256" key="6">
    <source>
        <dbReference type="ARBA" id="ARBA00034125"/>
    </source>
</evidence>
<feature type="transmembrane region" description="Helical" evidence="7">
    <location>
        <begin position="422"/>
        <end position="444"/>
    </location>
</feature>
<keyword evidence="11" id="KW-1185">Reference proteome</keyword>
<feature type="transmembrane region" description="Helical" evidence="7">
    <location>
        <begin position="254"/>
        <end position="275"/>
    </location>
</feature>
<accession>A0A069QV97</accession>
<evidence type="ECO:0000256" key="7">
    <source>
        <dbReference type="SAM" id="Phobius"/>
    </source>
</evidence>
<dbReference type="AlphaFoldDB" id="A0A069QV97"/>
<organism evidence="10 11">
    <name type="scientific">Hoylesella loescheii DSM 19665 = JCM 12249 = ATCC 15930</name>
    <dbReference type="NCBI Taxonomy" id="1122985"/>
    <lineage>
        <taxon>Bacteria</taxon>
        <taxon>Pseudomonadati</taxon>
        <taxon>Bacteroidota</taxon>
        <taxon>Bacteroidia</taxon>
        <taxon>Bacteroidales</taxon>
        <taxon>Prevotellaceae</taxon>
        <taxon>Hoylesella</taxon>
    </lineage>
</organism>
<dbReference type="InterPro" id="IPR050539">
    <property type="entry name" value="ThrE_Dicarb/AminoAcid_Exp"/>
</dbReference>
<protein>
    <recommendedName>
        <fullName evidence="12">Threonine/serine exporter-like N-terminal domain-containing protein</fullName>
    </recommendedName>
</protein>
<sequence length="473" mass="52411">MNIKGDQQVESRKLLRRKLDLLLRTGKILVESSADTSRIMRNMKRTAAYLGLNEEHLHIHITYNMLMVNLSDGTHSFSKFQRCDKHGIEMRAISDISKLSWSAIKEDYSLDRYEEELNKIGSRKRSYTPWQVAIAAGLACGGFCIQFGCDWTAFFYASIAATLGFRLRTKLNEVGSNGYANIAVAAFVATILAWLLGTFANSQLVANMPQWLATALQTSTPWHPLMACTLFIVPGVPIINFVNDVLDNNIEVGIIRGINTILIVSAMAFGIVLAIRVCGIDNFVKDLSMIPHHTYWEYAIAAAISAMGFATIFNFPPKQLWILALGGIAAVCTRNYISLGDSSQNIGLDWGPVIGSLVGASLVSIIYIKVVHWVHLPHQCLSIPTVIPMVPGVLMYRCLFALLDMHGVVGELTNAMTNGIRASLIVLCIAIGVAIPNIFARKWIAPNRQRKLKRLIEERKARGKFVDLTMVES</sequence>
<dbReference type="GO" id="GO:0022857">
    <property type="term" value="F:transmembrane transporter activity"/>
    <property type="evidence" value="ECO:0007669"/>
    <property type="project" value="InterPro"/>
</dbReference>
<feature type="transmembrane region" description="Helical" evidence="7">
    <location>
        <begin position="295"/>
        <end position="313"/>
    </location>
</feature>
<dbReference type="Pfam" id="PF06738">
    <property type="entry name" value="ThrE"/>
    <property type="match status" value="1"/>
</dbReference>